<dbReference type="EMBL" id="GEDC01022399">
    <property type="protein sequence ID" value="JAS14899.1"/>
    <property type="molecule type" value="Transcribed_RNA"/>
</dbReference>
<feature type="non-terminal residue" evidence="1">
    <location>
        <position position="106"/>
    </location>
</feature>
<name>A0A1B6CN35_9HEMI</name>
<gene>
    <name evidence="1" type="ORF">g.2745</name>
</gene>
<reference evidence="1" key="1">
    <citation type="submission" date="2015-12" db="EMBL/GenBank/DDBJ databases">
        <title>De novo transcriptome assembly of four potential Pierce s Disease insect vectors from Arizona vineyards.</title>
        <authorList>
            <person name="Tassone E.E."/>
        </authorList>
    </citation>
    <scope>NUCLEOTIDE SEQUENCE</scope>
</reference>
<sequence length="106" mass="12188">MWKLPQEEVLEWIDIDRDEPVVEEITDELLIESVLGPQSVDAEKEVDDPTPLPMWSEAVDAFMRFAECSNSYNASEIVNLNMVRNESLKKESNSRKKQTLGLFSNK</sequence>
<dbReference type="AlphaFoldDB" id="A0A1B6CN35"/>
<proteinExistence type="predicted"/>
<accession>A0A1B6CN35</accession>
<organism evidence="1">
    <name type="scientific">Clastoptera arizonana</name>
    <name type="common">Arizona spittle bug</name>
    <dbReference type="NCBI Taxonomy" id="38151"/>
    <lineage>
        <taxon>Eukaryota</taxon>
        <taxon>Metazoa</taxon>
        <taxon>Ecdysozoa</taxon>
        <taxon>Arthropoda</taxon>
        <taxon>Hexapoda</taxon>
        <taxon>Insecta</taxon>
        <taxon>Pterygota</taxon>
        <taxon>Neoptera</taxon>
        <taxon>Paraneoptera</taxon>
        <taxon>Hemiptera</taxon>
        <taxon>Auchenorrhyncha</taxon>
        <taxon>Cercopoidea</taxon>
        <taxon>Clastopteridae</taxon>
        <taxon>Clastoptera</taxon>
    </lineage>
</organism>
<protein>
    <submittedName>
        <fullName evidence="1">Uncharacterized protein</fullName>
    </submittedName>
</protein>
<evidence type="ECO:0000313" key="1">
    <source>
        <dbReference type="EMBL" id="JAS14899.1"/>
    </source>
</evidence>